<protein>
    <submittedName>
        <fullName evidence="1">Uncharacterized protein</fullName>
    </submittedName>
</protein>
<sequence length="22" mass="2437">MSPSHVVEKSRTLFVHLTTPAV</sequence>
<organism evidence="1">
    <name type="scientific">Anguilla anguilla</name>
    <name type="common">European freshwater eel</name>
    <name type="synonym">Muraena anguilla</name>
    <dbReference type="NCBI Taxonomy" id="7936"/>
    <lineage>
        <taxon>Eukaryota</taxon>
        <taxon>Metazoa</taxon>
        <taxon>Chordata</taxon>
        <taxon>Craniata</taxon>
        <taxon>Vertebrata</taxon>
        <taxon>Euteleostomi</taxon>
        <taxon>Actinopterygii</taxon>
        <taxon>Neopterygii</taxon>
        <taxon>Teleostei</taxon>
        <taxon>Anguilliformes</taxon>
        <taxon>Anguillidae</taxon>
        <taxon>Anguilla</taxon>
    </lineage>
</organism>
<proteinExistence type="predicted"/>
<dbReference type="EMBL" id="GBXM01020125">
    <property type="protein sequence ID" value="JAH88452.1"/>
    <property type="molecule type" value="Transcribed_RNA"/>
</dbReference>
<dbReference type="AlphaFoldDB" id="A0A0E9WDN7"/>
<reference evidence="1" key="2">
    <citation type="journal article" date="2015" name="Fish Shellfish Immunol.">
        <title>Early steps in the European eel (Anguilla anguilla)-Vibrio vulnificus interaction in the gills: Role of the RtxA13 toxin.</title>
        <authorList>
            <person name="Callol A."/>
            <person name="Pajuelo D."/>
            <person name="Ebbesson L."/>
            <person name="Teles M."/>
            <person name="MacKenzie S."/>
            <person name="Amaro C."/>
        </authorList>
    </citation>
    <scope>NUCLEOTIDE SEQUENCE</scope>
</reference>
<evidence type="ECO:0000313" key="1">
    <source>
        <dbReference type="EMBL" id="JAH88452.1"/>
    </source>
</evidence>
<name>A0A0E9WDN7_ANGAN</name>
<accession>A0A0E9WDN7</accession>
<reference evidence="1" key="1">
    <citation type="submission" date="2014-11" db="EMBL/GenBank/DDBJ databases">
        <authorList>
            <person name="Amaro Gonzalez C."/>
        </authorList>
    </citation>
    <scope>NUCLEOTIDE SEQUENCE</scope>
</reference>